<evidence type="ECO:0000313" key="2">
    <source>
        <dbReference type="Proteomes" id="UP001172055"/>
    </source>
</evidence>
<gene>
    <name evidence="1" type="ORF">QWY14_11380</name>
</gene>
<comment type="caution">
    <text evidence="1">The sequence shown here is derived from an EMBL/GenBank/DDBJ whole genome shotgun (WGS) entry which is preliminary data.</text>
</comment>
<protein>
    <submittedName>
        <fullName evidence="1">Uncharacterized protein</fullName>
    </submittedName>
</protein>
<keyword evidence="2" id="KW-1185">Reference proteome</keyword>
<sequence>MNVTLITIENGRKAVLIQHRSLIKFTDDVYKKKDAKRLRNEKGIGYMLLEF</sequence>
<dbReference type="EMBL" id="JAUJWV010000001">
    <property type="protein sequence ID" value="MDN7242405.1"/>
    <property type="molecule type" value="Genomic_DNA"/>
</dbReference>
<accession>A0ABT8N4C9</accession>
<reference evidence="1 2" key="1">
    <citation type="submission" date="2023-06" db="EMBL/GenBank/DDBJ databases">
        <title>Novel species in genus Planococcus.</title>
        <authorList>
            <person name="Ning S."/>
        </authorList>
    </citation>
    <scope>NUCLEOTIDE SEQUENCE [LARGE SCALE GENOMIC DNA]</scope>
    <source>
        <strain evidence="1 2">N028</strain>
    </source>
</reference>
<dbReference type="RefSeq" id="WP_301723905.1">
    <property type="nucleotide sequence ID" value="NZ_JAUJWV010000001.1"/>
</dbReference>
<name>A0ABT8N4C9_9BACL</name>
<dbReference type="Proteomes" id="UP001172055">
    <property type="component" value="Unassembled WGS sequence"/>
</dbReference>
<proteinExistence type="predicted"/>
<evidence type="ECO:0000313" key="1">
    <source>
        <dbReference type="EMBL" id="MDN7242405.1"/>
    </source>
</evidence>
<organism evidence="1 2">
    <name type="scientific">Planococcus shixiaomingii</name>
    <dbReference type="NCBI Taxonomy" id="3058393"/>
    <lineage>
        <taxon>Bacteria</taxon>
        <taxon>Bacillati</taxon>
        <taxon>Bacillota</taxon>
        <taxon>Bacilli</taxon>
        <taxon>Bacillales</taxon>
        <taxon>Caryophanaceae</taxon>
        <taxon>Planococcus</taxon>
    </lineage>
</organism>